<dbReference type="EMBL" id="PVEM01000021">
    <property type="protein sequence ID" value="PTD02462.1"/>
    <property type="molecule type" value="Genomic_DNA"/>
</dbReference>
<accession>A0A2T4GG51</accession>
<dbReference type="AlphaFoldDB" id="A0A2T4GG51"/>
<dbReference type="Proteomes" id="UP000241587">
    <property type="component" value="Unassembled WGS sequence"/>
</dbReference>
<keyword evidence="4" id="KW-1185">Reference proteome</keyword>
<dbReference type="OrthoDB" id="5043919at2759"/>
<reference evidence="3 4" key="1">
    <citation type="submission" date="2018-02" db="EMBL/GenBank/DDBJ databases">
        <title>Fusarium culmorum secondary metabolites in fungal-bacterial-plant interactions.</title>
        <authorList>
            <person name="Schmidt R."/>
        </authorList>
    </citation>
    <scope>NUCLEOTIDE SEQUENCE [LARGE SCALE GENOMIC DNA]</scope>
    <source>
        <strain evidence="3 4">PV</strain>
    </source>
</reference>
<comment type="caution">
    <text evidence="3">The sequence shown here is derived from an EMBL/GenBank/DDBJ whole genome shotgun (WGS) entry which is preliminary data.</text>
</comment>
<gene>
    <name evidence="3" type="ORF">FCULG_00012583</name>
    <name evidence="2" type="ORF">FCULG_00012855</name>
</gene>
<evidence type="ECO:0000256" key="1">
    <source>
        <dbReference type="SAM" id="MobiDB-lite"/>
    </source>
</evidence>
<evidence type="ECO:0000313" key="3">
    <source>
        <dbReference type="EMBL" id="PTD02542.1"/>
    </source>
</evidence>
<dbReference type="EMBL" id="PVEM01000017">
    <property type="protein sequence ID" value="PTD02542.1"/>
    <property type="molecule type" value="Genomic_DNA"/>
</dbReference>
<organism evidence="3 4">
    <name type="scientific">Fusarium culmorum</name>
    <dbReference type="NCBI Taxonomy" id="5516"/>
    <lineage>
        <taxon>Eukaryota</taxon>
        <taxon>Fungi</taxon>
        <taxon>Dikarya</taxon>
        <taxon>Ascomycota</taxon>
        <taxon>Pezizomycotina</taxon>
        <taxon>Sordariomycetes</taxon>
        <taxon>Hypocreomycetidae</taxon>
        <taxon>Hypocreales</taxon>
        <taxon>Nectriaceae</taxon>
        <taxon>Fusarium</taxon>
    </lineage>
</organism>
<dbReference type="OMA" id="CCALTEA"/>
<feature type="region of interest" description="Disordered" evidence="1">
    <location>
        <begin position="364"/>
        <end position="410"/>
    </location>
</feature>
<proteinExistence type="predicted"/>
<sequence>MDDYEKFRNISCQPYSVDMLEMLMAATNIVHKRFENCPSTLLSANLTHFPSPEEVSRRTAVTPVQQLLPPVDGSWIEIADKISRLPDPPEETNVTTAMWNLVRGGPLELPIVDEYLDLLRATSLHTAIAKVRPLSQDENMIGTEGLDRPTIIPFLCGHDWAFAVAYHDCIHWYDSSPSRQTPSFSAIEARRVVEGWKGPQHSNPNDVGIFMLMGIRLVLQRKPHLSQRAADQIARTFRARMLGELLAGKVEPDGQRLCREGVMQAAETDEGSMFVAQPQYEYSPGAAPEADLFTEALYMQEQANGANRSSRSMSSVDEVISASLRRQANSPRPALRQMSSIVEDNEVPMDEDAVLDDLVTVHGSISPPGPQEEMVEPEPDAHPSSATTANTSRRRKGRAQQNDMWAQGDTADGTRKTLKLDMNSLVSRKVILENLAAALQCTRLAVATEAYDKCVLWFLGQDNAMQGKLQQRYSRVLFVEKMEEQARQDVTMSGINDKQWKNMKRDSRNWRIWKDVRDAGREHDDLVWWPI</sequence>
<protein>
    <submittedName>
        <fullName evidence="3">Uncharacterized protein</fullName>
    </submittedName>
</protein>
<evidence type="ECO:0000313" key="4">
    <source>
        <dbReference type="Proteomes" id="UP000241587"/>
    </source>
</evidence>
<evidence type="ECO:0000313" key="2">
    <source>
        <dbReference type="EMBL" id="PTD02462.1"/>
    </source>
</evidence>
<name>A0A2T4GG51_FUSCU</name>